<dbReference type="AlphaFoldDB" id="A0A149VI64"/>
<proteinExistence type="predicted"/>
<reference evidence="2 3" key="1">
    <citation type="submission" date="2015-06" db="EMBL/GenBank/DDBJ databases">
        <title>Improved classification and identification of acetic acid bacteria using matrix-assisted laser desorption/ionization time-of-flight mass spectrometry; Gluconobacter nephelii and Gluconobacter uchimurae are later heterotypic synonyms of Gluconobacter japonicus and Gluconobacter oxydans, respectively.</title>
        <authorList>
            <person name="Li L."/>
            <person name="Cleenwerck I."/>
            <person name="De Vuyst L."/>
            <person name="Vandamme P."/>
        </authorList>
    </citation>
    <scope>NUCLEOTIDE SEQUENCE [LARGE SCALE GENOMIC DNA]</scope>
    <source>
        <strain evidence="2 3">LMG 1604</strain>
    </source>
</reference>
<feature type="region of interest" description="Disordered" evidence="1">
    <location>
        <begin position="28"/>
        <end position="50"/>
    </location>
</feature>
<comment type="caution">
    <text evidence="2">The sequence shown here is derived from an EMBL/GenBank/DDBJ whole genome shotgun (WGS) entry which is preliminary data.</text>
</comment>
<sequence length="86" mass="9312">SDLTFPFLSICDKCNNIVTRVLHSTGASIAKQPRPRMRPPSQWPGSPLSATSAGQSLIIMRLRQKIGLTYVHVPEEDATPGPAQTA</sequence>
<dbReference type="PATRIC" id="fig|178901.15.peg.2898"/>
<evidence type="ECO:0000313" key="2">
    <source>
        <dbReference type="EMBL" id="KXV79855.1"/>
    </source>
</evidence>
<name>A0A149VI64_9PROT</name>
<dbReference type="Proteomes" id="UP000075538">
    <property type="component" value="Unassembled WGS sequence"/>
</dbReference>
<accession>A0A149VI64</accession>
<dbReference type="EMBL" id="LHZZ01000137">
    <property type="protein sequence ID" value="KXV79855.1"/>
    <property type="molecule type" value="Genomic_DNA"/>
</dbReference>
<gene>
    <name evidence="2" type="ORF">AD953_00825</name>
</gene>
<organism evidence="2 3">
    <name type="scientific">Acetobacter malorum</name>
    <dbReference type="NCBI Taxonomy" id="178901"/>
    <lineage>
        <taxon>Bacteria</taxon>
        <taxon>Pseudomonadati</taxon>
        <taxon>Pseudomonadota</taxon>
        <taxon>Alphaproteobacteria</taxon>
        <taxon>Acetobacterales</taxon>
        <taxon>Acetobacteraceae</taxon>
        <taxon>Acetobacter</taxon>
    </lineage>
</organism>
<feature type="non-terminal residue" evidence="2">
    <location>
        <position position="1"/>
    </location>
</feature>
<protein>
    <submittedName>
        <fullName evidence="2">Uncharacterized protein</fullName>
    </submittedName>
</protein>
<evidence type="ECO:0000256" key="1">
    <source>
        <dbReference type="SAM" id="MobiDB-lite"/>
    </source>
</evidence>
<evidence type="ECO:0000313" key="3">
    <source>
        <dbReference type="Proteomes" id="UP000075538"/>
    </source>
</evidence>